<accession>A0A839ILR6</accession>
<proteinExistence type="predicted"/>
<protein>
    <recommendedName>
        <fullName evidence="3">Wadjet protein JetD C-terminal domain-containing protein</fullName>
    </recommendedName>
</protein>
<keyword evidence="2" id="KW-1185">Reference proteome</keyword>
<evidence type="ECO:0000313" key="2">
    <source>
        <dbReference type="Proteomes" id="UP000565262"/>
    </source>
</evidence>
<sequence length="340" mass="39332">MSNPTVEMKIDWQNALVQDAALNLYQSGRIRRSNDTASLIALLELQGCLAEESRDLYALTARGQSTLPKLLDAFYPDWGARAEARQSMSTVEEDEFHHRLNFIQNNIRFDLPLWINQDNYNSLYGGSPASDINAELKTHLPDFKVCQDTELRLKGSMDMHLKRKLQKPIRLGPLQKMFSYVSVPQRDLLDINEVDGEQPYMVMTIESLPMFYDLDIPDHLLLLWTPPENPELAIHLLRLIPHYVPHIHFGDLESQSFALAERIAEETGRPLRRFLPSFWAEYSEHFSVACEEKEGKGCHWYQPVSSDETVRNIMLKRSWLPQNILLLDARMKQELQALLN</sequence>
<name>A0A839ILR6_9GAMM</name>
<comment type="caution">
    <text evidence="1">The sequence shown here is derived from an EMBL/GenBank/DDBJ whole genome shotgun (WGS) entry which is preliminary data.</text>
</comment>
<dbReference type="AlphaFoldDB" id="A0A839ILR6"/>
<dbReference type="Proteomes" id="UP000565262">
    <property type="component" value="Unassembled WGS sequence"/>
</dbReference>
<dbReference type="EMBL" id="JACJFM010000001">
    <property type="protein sequence ID" value="MBB1485266.1"/>
    <property type="molecule type" value="Genomic_DNA"/>
</dbReference>
<reference evidence="1 2" key="1">
    <citation type="submission" date="2020-08" db="EMBL/GenBank/DDBJ databases">
        <title>Oceanospirillum sp. nov. isolated from marine sediment.</title>
        <authorList>
            <person name="Ji X."/>
        </authorList>
    </citation>
    <scope>NUCLEOTIDE SEQUENCE [LARGE SCALE GENOMIC DNA]</scope>
    <source>
        <strain evidence="1 2">D5</strain>
    </source>
</reference>
<evidence type="ECO:0000313" key="1">
    <source>
        <dbReference type="EMBL" id="MBB1485266.1"/>
    </source>
</evidence>
<organism evidence="1 2">
    <name type="scientific">Oceanospirillum sediminis</name>
    <dbReference type="NCBI Taxonomy" id="2760088"/>
    <lineage>
        <taxon>Bacteria</taxon>
        <taxon>Pseudomonadati</taxon>
        <taxon>Pseudomonadota</taxon>
        <taxon>Gammaproteobacteria</taxon>
        <taxon>Oceanospirillales</taxon>
        <taxon>Oceanospirillaceae</taxon>
        <taxon>Oceanospirillum</taxon>
    </lineage>
</organism>
<evidence type="ECO:0008006" key="3">
    <source>
        <dbReference type="Google" id="ProtNLM"/>
    </source>
</evidence>
<gene>
    <name evidence="1" type="ORF">H4O21_01355</name>
</gene>
<dbReference type="RefSeq" id="WP_182807035.1">
    <property type="nucleotide sequence ID" value="NZ_JACJFM010000001.1"/>
</dbReference>